<dbReference type="RefSeq" id="WP_142111516.1">
    <property type="nucleotide sequence ID" value="NZ_BAAATB010000002.1"/>
</dbReference>
<protein>
    <submittedName>
        <fullName evidence="3">Uncharacterized protein (DUF58 family)</fullName>
    </submittedName>
</protein>
<keyword evidence="4" id="KW-1185">Reference proteome</keyword>
<evidence type="ECO:0000313" key="4">
    <source>
        <dbReference type="Proteomes" id="UP000316181"/>
    </source>
</evidence>
<accession>A0A542SNS8</accession>
<reference evidence="3 4" key="1">
    <citation type="submission" date="2019-06" db="EMBL/GenBank/DDBJ databases">
        <title>Sequencing the genomes of 1000 actinobacteria strains.</title>
        <authorList>
            <person name="Klenk H.-P."/>
        </authorList>
    </citation>
    <scope>NUCLEOTIDE SEQUENCE [LARGE SCALE GENOMIC DNA]</scope>
    <source>
        <strain evidence="3 4">DSM 10596</strain>
    </source>
</reference>
<dbReference type="SUPFAM" id="SSF53300">
    <property type="entry name" value="vWA-like"/>
    <property type="match status" value="1"/>
</dbReference>
<name>A0A542SNS8_9MICO</name>
<dbReference type="AlphaFoldDB" id="A0A542SNS8"/>
<dbReference type="InterPro" id="IPR036465">
    <property type="entry name" value="vWFA_dom_sf"/>
</dbReference>
<evidence type="ECO:0000259" key="2">
    <source>
        <dbReference type="Pfam" id="PF01882"/>
    </source>
</evidence>
<feature type="region of interest" description="Disordered" evidence="1">
    <location>
        <begin position="361"/>
        <end position="380"/>
    </location>
</feature>
<sequence length="450" mass="48336">MVISGRLVLLQLLGIIPAVIWPTPNVVFGWFAAVVALGIVDAMAAASPKKLLVKRNEPVATRVGQHTESQIVLRNPTSRRLRAVVRDAWTPSAHAADSRHRVALRPGDGARIATGLQPTRRGILESGPVVVRSYGPLGLIGRQRSLPVTSQVRVLPAFHSRRHLPSKLARLRELDGHSAVQIRGEGTEFDSLREYVIGDDVRSIDWRASARRADVVVRTWRPERDRRVLIIVDTGRTSAMRTEDGTRLEAGIEATLLLSALAAHAGDHVEVLAFDSARRAAIHTDTTHDVLATVANGLMSLEPALVETNWEKVAGWVAQHHRQRSLVVLVTGLEPAPLEAGLLPVIGHLTRRHTVILASATAGGGPKAAGGDPATAAPKEALPASSDAFVSNAFVPDAFDTAANARWELDRAGVSAQLQQAGVHVVDRPASDLASALSDRYLDLKSMGEL</sequence>
<dbReference type="InterPro" id="IPR002881">
    <property type="entry name" value="DUF58"/>
</dbReference>
<gene>
    <name evidence="3" type="ORF">FB389_0865</name>
</gene>
<organism evidence="3 4">
    <name type="scientific">Rarobacter incanus</name>
    <dbReference type="NCBI Taxonomy" id="153494"/>
    <lineage>
        <taxon>Bacteria</taxon>
        <taxon>Bacillati</taxon>
        <taxon>Actinomycetota</taxon>
        <taxon>Actinomycetes</taxon>
        <taxon>Micrococcales</taxon>
        <taxon>Rarobacteraceae</taxon>
        <taxon>Rarobacter</taxon>
    </lineage>
</organism>
<evidence type="ECO:0000313" key="3">
    <source>
        <dbReference type="EMBL" id="TQK76205.1"/>
    </source>
</evidence>
<dbReference type="OrthoDB" id="845740at2"/>
<dbReference type="PANTHER" id="PTHR33608">
    <property type="entry name" value="BLL2464 PROTEIN"/>
    <property type="match status" value="1"/>
</dbReference>
<evidence type="ECO:0000256" key="1">
    <source>
        <dbReference type="SAM" id="MobiDB-lite"/>
    </source>
</evidence>
<dbReference type="EMBL" id="VFNV01000001">
    <property type="protein sequence ID" value="TQK76205.1"/>
    <property type="molecule type" value="Genomic_DNA"/>
</dbReference>
<feature type="compositionally biased region" description="Low complexity" evidence="1">
    <location>
        <begin position="369"/>
        <end position="379"/>
    </location>
</feature>
<proteinExistence type="predicted"/>
<dbReference type="Proteomes" id="UP000316181">
    <property type="component" value="Unassembled WGS sequence"/>
</dbReference>
<dbReference type="Pfam" id="PF01882">
    <property type="entry name" value="DUF58"/>
    <property type="match status" value="1"/>
</dbReference>
<dbReference type="PANTHER" id="PTHR33608:SF3">
    <property type="entry name" value="SLR2013 PROTEIN"/>
    <property type="match status" value="1"/>
</dbReference>
<comment type="caution">
    <text evidence="3">The sequence shown here is derived from an EMBL/GenBank/DDBJ whole genome shotgun (WGS) entry which is preliminary data.</text>
</comment>
<feature type="domain" description="DUF58" evidence="2">
    <location>
        <begin position="192"/>
        <end position="356"/>
    </location>
</feature>